<accession>A0A0C2Y0A5</accession>
<gene>
    <name evidence="2" type="ORF">M408DRAFT_325909</name>
</gene>
<dbReference type="SUPFAM" id="SSF58100">
    <property type="entry name" value="Bacterial hemolysins"/>
    <property type="match status" value="1"/>
</dbReference>
<evidence type="ECO:0000313" key="2">
    <source>
        <dbReference type="EMBL" id="KIM34532.1"/>
    </source>
</evidence>
<dbReference type="EMBL" id="KN824277">
    <property type="protein sequence ID" value="KIM34532.1"/>
    <property type="molecule type" value="Genomic_DNA"/>
</dbReference>
<dbReference type="Gene3D" id="1.20.1170.10">
    <property type="match status" value="1"/>
</dbReference>
<keyword evidence="3" id="KW-1185">Reference proteome</keyword>
<keyword evidence="1" id="KW-0472">Membrane</keyword>
<dbReference type="AlphaFoldDB" id="A0A0C2Y0A5"/>
<organism evidence="2 3">
    <name type="scientific">Serendipita vermifera MAFF 305830</name>
    <dbReference type="NCBI Taxonomy" id="933852"/>
    <lineage>
        <taxon>Eukaryota</taxon>
        <taxon>Fungi</taxon>
        <taxon>Dikarya</taxon>
        <taxon>Basidiomycota</taxon>
        <taxon>Agaricomycotina</taxon>
        <taxon>Agaricomycetes</taxon>
        <taxon>Sebacinales</taxon>
        <taxon>Serendipitaceae</taxon>
        <taxon>Serendipita</taxon>
    </lineage>
</organism>
<name>A0A0C2Y0A5_SERVB</name>
<proteinExistence type="predicted"/>
<feature type="transmembrane region" description="Helical" evidence="1">
    <location>
        <begin position="162"/>
        <end position="185"/>
    </location>
</feature>
<reference evidence="2 3" key="1">
    <citation type="submission" date="2014-04" db="EMBL/GenBank/DDBJ databases">
        <authorList>
            <consortium name="DOE Joint Genome Institute"/>
            <person name="Kuo A."/>
            <person name="Zuccaro A."/>
            <person name="Kohler A."/>
            <person name="Nagy L.G."/>
            <person name="Floudas D."/>
            <person name="Copeland A."/>
            <person name="Barry K.W."/>
            <person name="Cichocki N."/>
            <person name="Veneault-Fourrey C."/>
            <person name="LaButti K."/>
            <person name="Lindquist E.A."/>
            <person name="Lipzen A."/>
            <person name="Lundell T."/>
            <person name="Morin E."/>
            <person name="Murat C."/>
            <person name="Sun H."/>
            <person name="Tunlid A."/>
            <person name="Henrissat B."/>
            <person name="Grigoriev I.V."/>
            <person name="Hibbett D.S."/>
            <person name="Martin F."/>
            <person name="Nordberg H.P."/>
            <person name="Cantor M.N."/>
            <person name="Hua S.X."/>
        </authorList>
    </citation>
    <scope>NUCLEOTIDE SEQUENCE [LARGE SCALE GENOMIC DNA]</scope>
    <source>
        <strain evidence="2 3">MAFF 305830</strain>
    </source>
</reference>
<evidence type="ECO:0000313" key="3">
    <source>
        <dbReference type="Proteomes" id="UP000054097"/>
    </source>
</evidence>
<keyword evidence="1" id="KW-1133">Transmembrane helix</keyword>
<dbReference type="Proteomes" id="UP000054097">
    <property type="component" value="Unassembled WGS sequence"/>
</dbReference>
<reference evidence="3" key="2">
    <citation type="submission" date="2015-01" db="EMBL/GenBank/DDBJ databases">
        <title>Evolutionary Origins and Diversification of the Mycorrhizal Mutualists.</title>
        <authorList>
            <consortium name="DOE Joint Genome Institute"/>
            <consortium name="Mycorrhizal Genomics Consortium"/>
            <person name="Kohler A."/>
            <person name="Kuo A."/>
            <person name="Nagy L.G."/>
            <person name="Floudas D."/>
            <person name="Copeland A."/>
            <person name="Barry K.W."/>
            <person name="Cichocki N."/>
            <person name="Veneault-Fourrey C."/>
            <person name="LaButti K."/>
            <person name="Lindquist E.A."/>
            <person name="Lipzen A."/>
            <person name="Lundell T."/>
            <person name="Morin E."/>
            <person name="Murat C."/>
            <person name="Riley R."/>
            <person name="Ohm R."/>
            <person name="Sun H."/>
            <person name="Tunlid A."/>
            <person name="Henrissat B."/>
            <person name="Grigoriev I.V."/>
            <person name="Hibbett D.S."/>
            <person name="Martin F."/>
        </authorList>
    </citation>
    <scope>NUCLEOTIDE SEQUENCE [LARGE SCALE GENOMIC DNA]</scope>
    <source>
        <strain evidence="3">MAFF 305830</strain>
    </source>
</reference>
<evidence type="ECO:0000256" key="1">
    <source>
        <dbReference type="SAM" id="Phobius"/>
    </source>
</evidence>
<protein>
    <submittedName>
        <fullName evidence="2">Uncharacterized protein</fullName>
    </submittedName>
</protein>
<keyword evidence="1" id="KW-0812">Transmembrane</keyword>
<dbReference type="HOGENOM" id="CLU_074639_0_0_1"/>
<sequence length="286" mass="31745">MNASASVPKIDVDSMIQAVKNSAKCVQALSDRRGDLPIVKRNVETIQNEVGNYYSTLQSSTRTAEHGASFAEKAQELCTLLMDRTVPAAEIHEHIADMQVLVEVAQRDVTDTTESFRDLRTNMNTIGESIGGDRSALVKQQDTERARYKEADDDRDTITGGAIVAGAIAGFFFPAAIPLIAKVAYEARKEKKKVMKDSTNEISKLNTALQELENIKSGIGQMIGHIDKQATWWVQVQTSLTAISGNVSNFQADRSMRIRLGGMRDQWGEIRSKYLEYQTEVARLSW</sequence>